<feature type="domain" description="Divergent 4Fe-4S mono-cluster" evidence="1">
    <location>
        <begin position="148"/>
        <end position="208"/>
    </location>
</feature>
<dbReference type="PANTHER" id="PTHR39624:SF2">
    <property type="entry name" value="OSMC-LIKE PROTEIN"/>
    <property type="match status" value="1"/>
</dbReference>
<dbReference type="EMBL" id="JAOTIF010000020">
    <property type="protein sequence ID" value="MCU7551395.1"/>
    <property type="molecule type" value="Genomic_DNA"/>
</dbReference>
<dbReference type="InterPro" id="IPR036102">
    <property type="entry name" value="OsmC/Ohrsf"/>
</dbReference>
<comment type="caution">
    <text evidence="2">The sequence shown here is derived from an EMBL/GenBank/DDBJ whole genome shotgun (WGS) entry which is preliminary data.</text>
</comment>
<dbReference type="PANTHER" id="PTHR39624">
    <property type="entry name" value="PROTEIN INVOLVED IN RIMO-MEDIATED BETA-METHYLTHIOLATION OF RIBOSOMAL PROTEIN S12 YCAO"/>
    <property type="match status" value="1"/>
</dbReference>
<protein>
    <submittedName>
        <fullName evidence="2">(4Fe-4S)-binding protein</fullName>
    </submittedName>
</protein>
<dbReference type="Gene3D" id="3.30.300.20">
    <property type="match status" value="1"/>
</dbReference>
<evidence type="ECO:0000259" key="1">
    <source>
        <dbReference type="Pfam" id="PF06902"/>
    </source>
</evidence>
<reference evidence="2" key="2">
    <citation type="submission" date="2023-04" db="EMBL/GenBank/DDBJ databases">
        <title>Paracnuella aquatica gen. nov., sp. nov., a member of the family Chitinophagaceae isolated from a hot spring.</title>
        <authorList>
            <person name="Wang C."/>
        </authorList>
    </citation>
    <scope>NUCLEOTIDE SEQUENCE</scope>
    <source>
        <strain evidence="2">LB-8</strain>
    </source>
</reference>
<evidence type="ECO:0000313" key="3">
    <source>
        <dbReference type="Proteomes" id="UP001155483"/>
    </source>
</evidence>
<dbReference type="InterPro" id="IPR015946">
    <property type="entry name" value="KH_dom-like_a/b"/>
</dbReference>
<organism evidence="2 3">
    <name type="scientific">Paraflavisolibacter caeni</name>
    <dbReference type="NCBI Taxonomy" id="2982496"/>
    <lineage>
        <taxon>Bacteria</taxon>
        <taxon>Pseudomonadati</taxon>
        <taxon>Bacteroidota</taxon>
        <taxon>Chitinophagia</taxon>
        <taxon>Chitinophagales</taxon>
        <taxon>Chitinophagaceae</taxon>
        <taxon>Paraflavisolibacter</taxon>
    </lineage>
</organism>
<dbReference type="Pfam" id="PF06902">
    <property type="entry name" value="Fer4_19"/>
    <property type="match status" value="1"/>
</dbReference>
<dbReference type="InterPro" id="IPR010693">
    <property type="entry name" value="Divergent_4Fe-4S_mono-cluster"/>
</dbReference>
<dbReference type="Pfam" id="PF02566">
    <property type="entry name" value="OsmC"/>
    <property type="match status" value="1"/>
</dbReference>
<reference evidence="2" key="1">
    <citation type="submission" date="2022-09" db="EMBL/GenBank/DDBJ databases">
        <authorList>
            <person name="Yuan C."/>
            <person name="Ke Z."/>
        </authorList>
    </citation>
    <scope>NUCLEOTIDE SEQUENCE</scope>
    <source>
        <strain evidence="2">LB-8</strain>
    </source>
</reference>
<proteinExistence type="predicted"/>
<dbReference type="InterPro" id="IPR003718">
    <property type="entry name" value="OsmC/Ohr_fam"/>
</dbReference>
<dbReference type="AlphaFoldDB" id="A0A9X2XYW8"/>
<evidence type="ECO:0000313" key="2">
    <source>
        <dbReference type="EMBL" id="MCU7551395.1"/>
    </source>
</evidence>
<name>A0A9X2XYW8_9BACT</name>
<accession>A0A9X2XYW8</accession>
<gene>
    <name evidence="2" type="ORF">OCK74_19895</name>
</gene>
<dbReference type="RefSeq" id="WP_279298834.1">
    <property type="nucleotide sequence ID" value="NZ_JAOTIF010000020.1"/>
</dbReference>
<dbReference type="Proteomes" id="UP001155483">
    <property type="component" value="Unassembled WGS sequence"/>
</dbReference>
<keyword evidence="3" id="KW-1185">Reference proteome</keyword>
<dbReference type="SUPFAM" id="SSF82784">
    <property type="entry name" value="OsmC-like"/>
    <property type="match status" value="1"/>
</dbReference>
<sequence length="222" mass="25284">MEYKMEKPVHGVIGTEKYSCSIEWRNGNFISDEPAKTGGNDAGPDPFTLLLSSIASCTLITLRMYIERKGWDIPSIVVNTNMFKTIQGDNISTFIDRDIYFPYPLEAEKKNRLHEIAQHCPISKIIEGNTKVRTFVYHEEDIDKKIEYSNSDITVVWKPELCKHSGRCVSQLPGVFNLKTKPWITMSGATTETIIDQVKKCPSGALSFFYNKEEKNPPSRPR</sequence>